<evidence type="ECO:0000313" key="4">
    <source>
        <dbReference type="Proteomes" id="UP001243846"/>
    </source>
</evidence>
<dbReference type="Pfam" id="PF02153">
    <property type="entry name" value="PDH_N"/>
    <property type="match status" value="1"/>
</dbReference>
<accession>A0ABT8D7A8</accession>
<name>A0ABT8D7A8_9RHOB</name>
<reference evidence="4" key="1">
    <citation type="journal article" date="2019" name="Int. J. Syst. Evol. Microbiol.">
        <title>The Global Catalogue of Microorganisms (GCM) 10K type strain sequencing project: providing services to taxonomists for standard genome sequencing and annotation.</title>
        <authorList>
            <consortium name="The Broad Institute Genomics Platform"/>
            <consortium name="The Broad Institute Genome Sequencing Center for Infectious Disease"/>
            <person name="Wu L."/>
            <person name="Ma J."/>
        </authorList>
    </citation>
    <scope>NUCLEOTIDE SEQUENCE [LARGE SCALE GENOMIC DNA]</scope>
    <source>
        <strain evidence="4">CECT 8482</strain>
    </source>
</reference>
<dbReference type="EMBL" id="JAUFRC010000001">
    <property type="protein sequence ID" value="MDN3711788.1"/>
    <property type="molecule type" value="Genomic_DNA"/>
</dbReference>
<sequence length="239" mass="25203">MPALPPSSVTIIGFGAFGALMANHLGALAPLSVYDSDPAARDRAKALGLRVLDDPAKITASVVVLAVPVQTLPACLAQIAPHLGRGQMVVDVCSIKEEPARLMREMLSPEVELLASHPMFGPASAQGGIAGQQIVLCPLRGTGWPRVAAALRRALGLKVIVTTPEDHDRQAALSQGLIHLLAQILPPAAKAPKIRTKSYELLSQALAMVSHDAPEVVEAITRRNPHMAGLRAHLLKALE</sequence>
<evidence type="ECO:0000313" key="3">
    <source>
        <dbReference type="EMBL" id="MDN3711788.1"/>
    </source>
</evidence>
<organism evidence="3 4">
    <name type="scientific">Paracoccus cavernae</name>
    <dbReference type="NCBI Taxonomy" id="1571207"/>
    <lineage>
        <taxon>Bacteria</taxon>
        <taxon>Pseudomonadati</taxon>
        <taxon>Pseudomonadota</taxon>
        <taxon>Alphaproteobacteria</taxon>
        <taxon>Rhodobacterales</taxon>
        <taxon>Paracoccaceae</taxon>
        <taxon>Paracoccus</taxon>
    </lineage>
</organism>
<dbReference type="PANTHER" id="PTHR21363:SF0">
    <property type="entry name" value="PREPHENATE DEHYDROGENASE [NADP(+)]"/>
    <property type="match status" value="1"/>
</dbReference>
<dbReference type="RefSeq" id="WP_377686054.1">
    <property type="nucleotide sequence ID" value="NZ_JBHMDZ010000013.1"/>
</dbReference>
<dbReference type="Gene3D" id="3.40.50.720">
    <property type="entry name" value="NAD(P)-binding Rossmann-like Domain"/>
    <property type="match status" value="1"/>
</dbReference>
<evidence type="ECO:0000256" key="1">
    <source>
        <dbReference type="ARBA" id="ARBA00023002"/>
    </source>
</evidence>
<keyword evidence="4" id="KW-1185">Reference proteome</keyword>
<dbReference type="InterPro" id="IPR046826">
    <property type="entry name" value="PDH_N"/>
</dbReference>
<protein>
    <submittedName>
        <fullName evidence="3">Prephenate dehydrogenase</fullName>
    </submittedName>
</protein>
<dbReference type="PANTHER" id="PTHR21363">
    <property type="entry name" value="PREPHENATE DEHYDROGENASE"/>
    <property type="match status" value="1"/>
</dbReference>
<proteinExistence type="predicted"/>
<comment type="caution">
    <text evidence="3">The sequence shown here is derived from an EMBL/GenBank/DDBJ whole genome shotgun (WGS) entry which is preliminary data.</text>
</comment>
<dbReference type="Proteomes" id="UP001243846">
    <property type="component" value="Unassembled WGS sequence"/>
</dbReference>
<dbReference type="SUPFAM" id="SSF51735">
    <property type="entry name" value="NAD(P)-binding Rossmann-fold domains"/>
    <property type="match status" value="1"/>
</dbReference>
<dbReference type="InterPro" id="IPR050812">
    <property type="entry name" value="Preph/Arog_dehydrog"/>
</dbReference>
<dbReference type="PROSITE" id="PS51176">
    <property type="entry name" value="PDH_ADH"/>
    <property type="match status" value="1"/>
</dbReference>
<dbReference type="InterPro" id="IPR036291">
    <property type="entry name" value="NAD(P)-bd_dom_sf"/>
</dbReference>
<gene>
    <name evidence="3" type="ORF">QWZ10_08005</name>
</gene>
<feature type="domain" description="Prephenate/arogenate dehydrogenase" evidence="2">
    <location>
        <begin position="7"/>
        <end position="239"/>
    </location>
</feature>
<evidence type="ECO:0000259" key="2">
    <source>
        <dbReference type="PROSITE" id="PS51176"/>
    </source>
</evidence>
<dbReference type="InterPro" id="IPR003099">
    <property type="entry name" value="Prephen_DH"/>
</dbReference>
<keyword evidence="1" id="KW-0560">Oxidoreductase</keyword>